<evidence type="ECO:0000256" key="2">
    <source>
        <dbReference type="ARBA" id="ARBA00023136"/>
    </source>
</evidence>
<dbReference type="InterPro" id="IPR007485">
    <property type="entry name" value="LPS_assembly_LptE"/>
</dbReference>
<dbReference type="PANTHER" id="PTHR38098:SF1">
    <property type="entry name" value="LPS-ASSEMBLY LIPOPROTEIN LPTE"/>
    <property type="match status" value="1"/>
</dbReference>
<evidence type="ECO:0000313" key="8">
    <source>
        <dbReference type="EMBL" id="AIL32336.1"/>
    </source>
</evidence>
<dbReference type="STRING" id="1072685.IX83_02490"/>
<evidence type="ECO:0000313" key="9">
    <source>
        <dbReference type="Proteomes" id="UP000028945"/>
    </source>
</evidence>
<dbReference type="AlphaFoldDB" id="A0A077DDX4"/>
<keyword evidence="1 6" id="KW-0732">Signal</keyword>
<evidence type="ECO:0000256" key="3">
    <source>
        <dbReference type="ARBA" id="ARBA00023139"/>
    </source>
</evidence>
<keyword evidence="2 6" id="KW-0472">Membrane</keyword>
<evidence type="ECO:0000256" key="5">
    <source>
        <dbReference type="ARBA" id="ARBA00023288"/>
    </source>
</evidence>
<evidence type="ECO:0000256" key="4">
    <source>
        <dbReference type="ARBA" id="ARBA00023237"/>
    </source>
</evidence>
<comment type="subcellular location">
    <subcellularLocation>
        <location evidence="6">Cell outer membrane</location>
        <topology evidence="6">Lipid-anchor</topology>
    </subcellularLocation>
</comment>
<gene>
    <name evidence="6" type="primary">lptE</name>
    <name evidence="8" type="ORF">IX83_02490</name>
</gene>
<comment type="similarity">
    <text evidence="6">Belongs to the LptE lipoprotein family.</text>
</comment>
<evidence type="ECO:0000256" key="7">
    <source>
        <dbReference type="SAM" id="SignalP"/>
    </source>
</evidence>
<dbReference type="HOGENOM" id="CLU_103309_0_2_4"/>
<evidence type="ECO:0000256" key="1">
    <source>
        <dbReference type="ARBA" id="ARBA00022729"/>
    </source>
</evidence>
<reference evidence="8 9" key="1">
    <citation type="journal article" date="2014" name="BMC Genomics">
        <title>A genomic perspective on a new bacterial genus and species from the Alcaligenaceae family, Basilea psittacipulmonis.</title>
        <authorList>
            <person name="Whiteson K.L."/>
            <person name="Hernandez D."/>
            <person name="Lazarevic V."/>
            <person name="Gaia N."/>
            <person name="Farinelli L."/>
            <person name="Francois P."/>
            <person name="Pilo P."/>
            <person name="Frey J."/>
            <person name="Schrenzel J."/>
        </authorList>
    </citation>
    <scope>NUCLEOTIDE SEQUENCE [LARGE SCALE GENOMIC DNA]</scope>
    <source>
        <strain evidence="8 9">DSM 24701</strain>
    </source>
</reference>
<keyword evidence="3 6" id="KW-0564">Palmitate</keyword>
<dbReference type="HAMAP" id="MF_01186">
    <property type="entry name" value="LPS_assembly_LptE"/>
    <property type="match status" value="1"/>
</dbReference>
<dbReference type="Pfam" id="PF04390">
    <property type="entry name" value="LptE"/>
    <property type="match status" value="1"/>
</dbReference>
<name>A0A077DDX4_9BURK</name>
<dbReference type="PROSITE" id="PS51257">
    <property type="entry name" value="PROKAR_LIPOPROTEIN"/>
    <property type="match status" value="1"/>
</dbReference>
<keyword evidence="4 6" id="KW-0998">Cell outer membrane</keyword>
<comment type="subunit">
    <text evidence="6">Component of the lipopolysaccharide transport and assembly complex. Interacts with LptD.</text>
</comment>
<proteinExistence type="inferred from homology"/>
<dbReference type="GO" id="GO:0015920">
    <property type="term" value="P:lipopolysaccharide transport"/>
    <property type="evidence" value="ECO:0007669"/>
    <property type="project" value="TreeGrafter"/>
</dbReference>
<dbReference type="PANTHER" id="PTHR38098">
    <property type="entry name" value="LPS-ASSEMBLY LIPOPROTEIN LPTE"/>
    <property type="match status" value="1"/>
</dbReference>
<dbReference type="OrthoDB" id="5298094at2"/>
<keyword evidence="9" id="KW-1185">Reference proteome</keyword>
<dbReference type="EMBL" id="CP009238">
    <property type="protein sequence ID" value="AIL32336.1"/>
    <property type="molecule type" value="Genomic_DNA"/>
</dbReference>
<dbReference type="GO" id="GO:0001530">
    <property type="term" value="F:lipopolysaccharide binding"/>
    <property type="evidence" value="ECO:0007669"/>
    <property type="project" value="TreeGrafter"/>
</dbReference>
<feature type="signal peptide" evidence="7">
    <location>
        <begin position="1"/>
        <end position="17"/>
    </location>
</feature>
<sequence length="174" mass="19819">MKFLKFIAFTCISLILAGCGFKLQQPVNTPFTTIYTNIDHNSDFGAKLISELKANAPNLRFVNNKDDAQVQLIQLSNTRSKLETAINANGYAEEYLLNLDYRYTLIGPYDVALIPPTRIIKEQYFSYNENQESVKNTELSQTYDDMETPIITEITKRVISEEVSSKFLSLSKPK</sequence>
<dbReference type="eggNOG" id="COG2980">
    <property type="taxonomic scope" value="Bacteria"/>
</dbReference>
<dbReference type="KEGG" id="bpsi:IX83_02490"/>
<evidence type="ECO:0000256" key="6">
    <source>
        <dbReference type="HAMAP-Rule" id="MF_01186"/>
    </source>
</evidence>
<dbReference type="GO" id="GO:0009279">
    <property type="term" value="C:cell outer membrane"/>
    <property type="evidence" value="ECO:0007669"/>
    <property type="project" value="UniProtKB-SubCell"/>
</dbReference>
<dbReference type="GO" id="GO:0043165">
    <property type="term" value="P:Gram-negative-bacterium-type cell outer membrane assembly"/>
    <property type="evidence" value="ECO:0007669"/>
    <property type="project" value="UniProtKB-UniRule"/>
</dbReference>
<dbReference type="Proteomes" id="UP000028945">
    <property type="component" value="Chromosome"/>
</dbReference>
<protein>
    <recommendedName>
        <fullName evidence="6">LPS-assembly lipoprotein LptE</fullName>
    </recommendedName>
</protein>
<dbReference type="RefSeq" id="WP_038498792.1">
    <property type="nucleotide sequence ID" value="NZ_AFWK01000060.1"/>
</dbReference>
<organism evidence="8 9">
    <name type="scientific">Basilea psittacipulmonis DSM 24701</name>
    <dbReference type="NCBI Taxonomy" id="1072685"/>
    <lineage>
        <taxon>Bacteria</taxon>
        <taxon>Pseudomonadati</taxon>
        <taxon>Pseudomonadota</taxon>
        <taxon>Betaproteobacteria</taxon>
        <taxon>Burkholderiales</taxon>
        <taxon>Alcaligenaceae</taxon>
        <taxon>Basilea</taxon>
    </lineage>
</organism>
<feature type="chain" id="PRO_5008819196" description="LPS-assembly lipoprotein LptE" evidence="7">
    <location>
        <begin position="18"/>
        <end position="174"/>
    </location>
</feature>
<comment type="function">
    <text evidence="6">Together with LptD, is involved in the assembly of lipopolysaccharide (LPS) at the surface of the outer membrane. Required for the proper assembly of LptD. Binds LPS and may serve as the LPS recognition site at the outer membrane.</text>
</comment>
<keyword evidence="5 6" id="KW-0449">Lipoprotein</keyword>
<accession>A0A077DDX4</accession>
<dbReference type="GO" id="GO:1990351">
    <property type="term" value="C:transporter complex"/>
    <property type="evidence" value="ECO:0007669"/>
    <property type="project" value="TreeGrafter"/>
</dbReference>
<dbReference type="Gene3D" id="3.30.160.150">
    <property type="entry name" value="Lipoprotein like domain"/>
    <property type="match status" value="1"/>
</dbReference>